<evidence type="ECO:0000256" key="5">
    <source>
        <dbReference type="ARBA" id="ARBA00023242"/>
    </source>
</evidence>
<feature type="region of interest" description="Disordered" evidence="7">
    <location>
        <begin position="30"/>
        <end position="81"/>
    </location>
</feature>
<reference evidence="8" key="1">
    <citation type="submission" date="2023-10" db="EMBL/GenBank/DDBJ databases">
        <authorList>
            <person name="Domelevo Entfellner J.-B."/>
        </authorList>
    </citation>
    <scope>NUCLEOTIDE SEQUENCE</scope>
</reference>
<keyword evidence="4" id="KW-0932">Cytokinin signaling pathway</keyword>
<dbReference type="Proteomes" id="UP001189624">
    <property type="component" value="Chromosome 2"/>
</dbReference>
<dbReference type="InterPro" id="IPR044670">
    <property type="entry name" value="SOFL"/>
</dbReference>
<keyword evidence="9" id="KW-1185">Reference proteome</keyword>
<dbReference type="PANTHER" id="PTHR33347:SF51">
    <property type="match status" value="1"/>
</dbReference>
<comment type="subcellular location">
    <subcellularLocation>
        <location evidence="1">Cytoplasm</location>
    </subcellularLocation>
</comment>
<evidence type="ECO:0000256" key="4">
    <source>
        <dbReference type="ARBA" id="ARBA00022864"/>
    </source>
</evidence>
<keyword evidence="5" id="KW-0539">Nucleus</keyword>
<dbReference type="GO" id="GO:0009691">
    <property type="term" value="P:cytokinin biosynthetic process"/>
    <property type="evidence" value="ECO:0007669"/>
    <property type="project" value="UniProtKB-KW"/>
</dbReference>
<dbReference type="AlphaFoldDB" id="A0AA86S5L7"/>
<keyword evidence="2" id="KW-0963">Cytoplasm</keyword>
<gene>
    <name evidence="8" type="ORF">AYBTSS11_LOCUS3862</name>
</gene>
<evidence type="ECO:0000256" key="3">
    <source>
        <dbReference type="ARBA" id="ARBA00022712"/>
    </source>
</evidence>
<dbReference type="GO" id="GO:0005737">
    <property type="term" value="C:cytoplasm"/>
    <property type="evidence" value="ECO:0007669"/>
    <property type="project" value="UniProtKB-SubCell"/>
</dbReference>
<dbReference type="PANTHER" id="PTHR33347">
    <property type="entry name" value="OSJNBA0091C07.3 PROTEIN"/>
    <property type="match status" value="1"/>
</dbReference>
<evidence type="ECO:0000313" key="8">
    <source>
        <dbReference type="EMBL" id="CAJ1924755.1"/>
    </source>
</evidence>
<keyword evidence="3" id="KW-0203">Cytokinin biosynthesis</keyword>
<evidence type="ECO:0000313" key="9">
    <source>
        <dbReference type="Proteomes" id="UP001189624"/>
    </source>
</evidence>
<dbReference type="Gramene" id="rna-AYBTSS11_LOCUS3862">
    <property type="protein sequence ID" value="CAJ1924755.1"/>
    <property type="gene ID" value="gene-AYBTSS11_LOCUS3862"/>
</dbReference>
<evidence type="ECO:0000256" key="1">
    <source>
        <dbReference type="ARBA" id="ARBA00004496"/>
    </source>
</evidence>
<protein>
    <submittedName>
        <fullName evidence="8">Uncharacterized protein</fullName>
    </submittedName>
</protein>
<evidence type="ECO:0000256" key="6">
    <source>
        <dbReference type="ARBA" id="ARBA00024199"/>
    </source>
</evidence>
<comment type="similarity">
    <text evidence="6">Belongs to the SOFL plant protein family.</text>
</comment>
<dbReference type="GO" id="GO:0009736">
    <property type="term" value="P:cytokinin-activated signaling pathway"/>
    <property type="evidence" value="ECO:0007669"/>
    <property type="project" value="UniProtKB-KW"/>
</dbReference>
<evidence type="ECO:0000256" key="2">
    <source>
        <dbReference type="ARBA" id="ARBA00022490"/>
    </source>
</evidence>
<proteinExistence type="inferred from homology"/>
<sequence length="313" mass="35249">MNALASQCSSGCESGWTLYLEHSFQLNHNAPSHTSSQFIGEDNDEYKDKKAKKEEVEEEDLSMVSDASSGPPHFPDAQDNGSFYSASKAAKLGKRSKKRQKVKEYQQLPSFLDDTASSPVFDLSMNNVTVTNQQTSNESMLDYSHGFSATYYEERSSSQEHFGFLEPSLSENGVENNYLCYSTCAVEDTEDPWRAESLMMQKEADLKRDSVPLFSFIVYFSYTASNVKYFDVDPGRRKFNSWSTVPPTGHVDRQTGPVCERCNDIKPITATHQENLGVQSTPVIYYPGQDSSKRTKLPASRTYKPDLQLSLKE</sequence>
<dbReference type="EMBL" id="OY731399">
    <property type="protein sequence ID" value="CAJ1924755.1"/>
    <property type="molecule type" value="Genomic_DNA"/>
</dbReference>
<evidence type="ECO:0000256" key="7">
    <source>
        <dbReference type="SAM" id="MobiDB-lite"/>
    </source>
</evidence>
<organism evidence="8 9">
    <name type="scientific">Sphenostylis stenocarpa</name>
    <dbReference type="NCBI Taxonomy" id="92480"/>
    <lineage>
        <taxon>Eukaryota</taxon>
        <taxon>Viridiplantae</taxon>
        <taxon>Streptophyta</taxon>
        <taxon>Embryophyta</taxon>
        <taxon>Tracheophyta</taxon>
        <taxon>Spermatophyta</taxon>
        <taxon>Magnoliopsida</taxon>
        <taxon>eudicotyledons</taxon>
        <taxon>Gunneridae</taxon>
        <taxon>Pentapetalae</taxon>
        <taxon>rosids</taxon>
        <taxon>fabids</taxon>
        <taxon>Fabales</taxon>
        <taxon>Fabaceae</taxon>
        <taxon>Papilionoideae</taxon>
        <taxon>50 kb inversion clade</taxon>
        <taxon>NPAAA clade</taxon>
        <taxon>indigoferoid/millettioid clade</taxon>
        <taxon>Phaseoleae</taxon>
        <taxon>Sphenostylis</taxon>
    </lineage>
</organism>
<accession>A0AA86S5L7</accession>
<feature type="compositionally biased region" description="Basic and acidic residues" evidence="7">
    <location>
        <begin position="46"/>
        <end position="55"/>
    </location>
</feature>
<name>A0AA86S5L7_9FABA</name>